<dbReference type="Proteomes" id="UP000356253">
    <property type="component" value="Unassembled WGS sequence"/>
</dbReference>
<protein>
    <submittedName>
        <fullName evidence="1">Uncharacterized protein</fullName>
    </submittedName>
</protein>
<comment type="caution">
    <text evidence="1">The sequence shown here is derived from an EMBL/GenBank/DDBJ whole genome shotgun (WGS) entry which is preliminary data.</text>
</comment>
<keyword evidence="2" id="KW-1185">Reference proteome</keyword>
<organism evidence="1 2">
    <name type="scientific">Mesonia oceanica</name>
    <dbReference type="NCBI Taxonomy" id="2687242"/>
    <lineage>
        <taxon>Bacteria</taxon>
        <taxon>Pseudomonadati</taxon>
        <taxon>Bacteroidota</taxon>
        <taxon>Flavobacteriia</taxon>
        <taxon>Flavobacteriales</taxon>
        <taxon>Flavobacteriaceae</taxon>
        <taxon>Mesonia</taxon>
    </lineage>
</organism>
<sequence>MKILYAILILLCLASCNRLKKSDHKETSATSHKMIKTQNNSPCNFETYLIYDDSVPVFLEPKGKIIKYFRFEDNPEYDFGGTLLFKNATKDWLQIGKNQLNPELENYWIQSKYIQIETTNYNHQKIPLFEQPNKNAKTTGFLKEESYLNVLACHHKWAYVKKDELEGWLPPEFICNNSVTNCN</sequence>
<proteinExistence type="predicted"/>
<name>A0AC61Y437_9FLAO</name>
<accession>A0AC61Y437</accession>
<evidence type="ECO:0000313" key="1">
    <source>
        <dbReference type="EMBL" id="VVU99241.1"/>
    </source>
</evidence>
<dbReference type="EMBL" id="CABVMM010000002">
    <property type="protein sequence ID" value="VVU99241.1"/>
    <property type="molecule type" value="Genomic_DNA"/>
</dbReference>
<reference evidence="1" key="1">
    <citation type="submission" date="2019-09" db="EMBL/GenBank/DDBJ databases">
        <authorList>
            <person name="Rodrigo-Torres L."/>
            <person name="Arahal R. D."/>
            <person name="Lucena T."/>
        </authorList>
    </citation>
    <scope>NUCLEOTIDE SEQUENCE</scope>
    <source>
        <strain evidence="1">ISS653</strain>
    </source>
</reference>
<evidence type="ECO:0000313" key="2">
    <source>
        <dbReference type="Proteomes" id="UP000356253"/>
    </source>
</evidence>
<gene>
    <name evidence="1" type="ORF">FVB9532_00493</name>
</gene>